<evidence type="ECO:0000256" key="1">
    <source>
        <dbReference type="ARBA" id="ARBA00004141"/>
    </source>
</evidence>
<gene>
    <name evidence="7" type="ORF">HHK36_009868</name>
</gene>
<feature type="transmembrane region" description="Helical" evidence="6">
    <location>
        <begin position="42"/>
        <end position="61"/>
    </location>
</feature>
<dbReference type="InterPro" id="IPR004932">
    <property type="entry name" value="Rer1"/>
</dbReference>
<evidence type="ECO:0000256" key="4">
    <source>
        <dbReference type="ARBA" id="ARBA00022989"/>
    </source>
</evidence>
<dbReference type="GO" id="GO:0005783">
    <property type="term" value="C:endoplasmic reticulum"/>
    <property type="evidence" value="ECO:0007669"/>
    <property type="project" value="GOC"/>
</dbReference>
<dbReference type="PANTHER" id="PTHR10743:SF28">
    <property type="entry name" value="PROTEIN RER1C"/>
    <property type="match status" value="1"/>
</dbReference>
<dbReference type="GO" id="GO:0006890">
    <property type="term" value="P:retrograde vesicle-mediated transport, Golgi to endoplasmic reticulum"/>
    <property type="evidence" value="ECO:0007669"/>
    <property type="project" value="TreeGrafter"/>
</dbReference>
<evidence type="ECO:0000256" key="6">
    <source>
        <dbReference type="SAM" id="Phobius"/>
    </source>
</evidence>
<organism evidence="7 8">
    <name type="scientific">Tetracentron sinense</name>
    <name type="common">Spur-leaf</name>
    <dbReference type="NCBI Taxonomy" id="13715"/>
    <lineage>
        <taxon>Eukaryota</taxon>
        <taxon>Viridiplantae</taxon>
        <taxon>Streptophyta</taxon>
        <taxon>Embryophyta</taxon>
        <taxon>Tracheophyta</taxon>
        <taxon>Spermatophyta</taxon>
        <taxon>Magnoliopsida</taxon>
        <taxon>Trochodendrales</taxon>
        <taxon>Trochodendraceae</taxon>
        <taxon>Tetracentron</taxon>
    </lineage>
</organism>
<sequence>MEAGAGGDDLSSRFPYSVVSKWRVTVSRRYQHLLDKLIPHVLRRWIAFAFAAFIYIIRVWFIQNFYIVSYLLGVCSIHLLIASSPRWLMGPLFPLLFV</sequence>
<evidence type="ECO:0000256" key="5">
    <source>
        <dbReference type="ARBA" id="ARBA00023136"/>
    </source>
</evidence>
<keyword evidence="3 6" id="KW-0812">Transmembrane</keyword>
<comment type="similarity">
    <text evidence="2">Belongs to the RER1 family.</text>
</comment>
<evidence type="ECO:0000313" key="7">
    <source>
        <dbReference type="EMBL" id="KAF8404973.1"/>
    </source>
</evidence>
<dbReference type="Pfam" id="PF03248">
    <property type="entry name" value="Rer1"/>
    <property type="match status" value="1"/>
</dbReference>
<dbReference type="GO" id="GO:0000139">
    <property type="term" value="C:Golgi membrane"/>
    <property type="evidence" value="ECO:0007669"/>
    <property type="project" value="TreeGrafter"/>
</dbReference>
<comment type="caution">
    <text evidence="7">The sequence shown here is derived from an EMBL/GenBank/DDBJ whole genome shotgun (WGS) entry which is preliminary data.</text>
</comment>
<dbReference type="PANTHER" id="PTHR10743">
    <property type="entry name" value="PROTEIN RER1"/>
    <property type="match status" value="1"/>
</dbReference>
<keyword evidence="4 6" id="KW-1133">Transmembrane helix</keyword>
<feature type="transmembrane region" description="Helical" evidence="6">
    <location>
        <begin position="68"/>
        <end position="88"/>
    </location>
</feature>
<dbReference type="EMBL" id="JABCRI010000006">
    <property type="protein sequence ID" value="KAF8404973.1"/>
    <property type="molecule type" value="Genomic_DNA"/>
</dbReference>
<evidence type="ECO:0000256" key="2">
    <source>
        <dbReference type="ARBA" id="ARBA00006070"/>
    </source>
</evidence>
<dbReference type="AlphaFoldDB" id="A0A835DHW3"/>
<protein>
    <submittedName>
        <fullName evidence="7">Uncharacterized protein</fullName>
    </submittedName>
</protein>
<keyword evidence="8" id="KW-1185">Reference proteome</keyword>
<keyword evidence="5 6" id="KW-0472">Membrane</keyword>
<evidence type="ECO:0000313" key="8">
    <source>
        <dbReference type="Proteomes" id="UP000655225"/>
    </source>
</evidence>
<proteinExistence type="inferred from homology"/>
<dbReference type="Proteomes" id="UP000655225">
    <property type="component" value="Unassembled WGS sequence"/>
</dbReference>
<name>A0A835DHW3_TETSI</name>
<reference evidence="7 8" key="1">
    <citation type="submission" date="2020-04" db="EMBL/GenBank/DDBJ databases">
        <title>Plant Genome Project.</title>
        <authorList>
            <person name="Zhang R.-G."/>
        </authorList>
    </citation>
    <scope>NUCLEOTIDE SEQUENCE [LARGE SCALE GENOMIC DNA]</scope>
    <source>
        <strain evidence="7">YNK0</strain>
        <tissue evidence="7">Leaf</tissue>
    </source>
</reference>
<dbReference type="GO" id="GO:0006621">
    <property type="term" value="P:protein retention in ER lumen"/>
    <property type="evidence" value="ECO:0007669"/>
    <property type="project" value="TreeGrafter"/>
</dbReference>
<comment type="subcellular location">
    <subcellularLocation>
        <location evidence="1">Membrane</location>
        <topology evidence="1">Multi-pass membrane protein</topology>
    </subcellularLocation>
</comment>
<dbReference type="OMA" id="IRVWFIQ"/>
<accession>A0A835DHW3</accession>
<evidence type="ECO:0000256" key="3">
    <source>
        <dbReference type="ARBA" id="ARBA00022692"/>
    </source>
</evidence>